<dbReference type="GO" id="GO:0046677">
    <property type="term" value="P:response to antibiotic"/>
    <property type="evidence" value="ECO:0007669"/>
    <property type="project" value="InterPro"/>
</dbReference>
<dbReference type="HOGENOM" id="CLU_745239_0_0_9"/>
<dbReference type="GO" id="GO:0008800">
    <property type="term" value="F:beta-lactamase activity"/>
    <property type="evidence" value="ECO:0007669"/>
    <property type="project" value="InterPro"/>
</dbReference>
<keyword evidence="3" id="KW-0378">Hydrolase</keyword>
<organism evidence="2 4">
    <name type="scientific">Paenibacillus macerans</name>
    <name type="common">Bacillus macerans</name>
    <dbReference type="NCBI Taxonomy" id="44252"/>
    <lineage>
        <taxon>Bacteria</taxon>
        <taxon>Bacillati</taxon>
        <taxon>Bacillota</taxon>
        <taxon>Bacilli</taxon>
        <taxon>Bacillales</taxon>
        <taxon>Paenibacillaceae</taxon>
        <taxon>Paenibacillus</taxon>
    </lineage>
</organism>
<name>A0A090Y738_PAEMA</name>
<dbReference type="EMBL" id="WNZZ01000001">
    <property type="protein sequence ID" value="MUG21335.1"/>
    <property type="molecule type" value="Genomic_DNA"/>
</dbReference>
<gene>
    <name evidence="2" type="ORF">DJ90_4784</name>
    <name evidence="3" type="ORF">GNQ08_02665</name>
</gene>
<dbReference type="PATRIC" id="fig|44252.3.peg.5885"/>
<dbReference type="SUPFAM" id="SSF56601">
    <property type="entry name" value="beta-lactamase/transpeptidase-like"/>
    <property type="match status" value="1"/>
</dbReference>
<reference evidence="2 4" key="1">
    <citation type="submission" date="2014-04" db="EMBL/GenBank/DDBJ databases">
        <authorList>
            <person name="Bishop-Lilly K.A."/>
            <person name="Broomall S.M."/>
            <person name="Chain P.S."/>
            <person name="Chertkov O."/>
            <person name="Coyne S.R."/>
            <person name="Daligault H.E."/>
            <person name="Davenport K.W."/>
            <person name="Erkkila T."/>
            <person name="Frey K.G."/>
            <person name="Gibbons H.S."/>
            <person name="Gu W."/>
            <person name="Jaissle J."/>
            <person name="Johnson S.L."/>
            <person name="Koroleva G.I."/>
            <person name="Ladner J.T."/>
            <person name="Lo C.-C."/>
            <person name="Minogue T.D."/>
            <person name="Munk C."/>
            <person name="Palacios G.F."/>
            <person name="Redden C.L."/>
            <person name="Rosenzweig C.N."/>
            <person name="Scholz M.B."/>
            <person name="Teshima H."/>
            <person name="Xu Y."/>
        </authorList>
    </citation>
    <scope>NUCLEOTIDE SEQUENCE [LARGE SCALE GENOMIC DNA]</scope>
    <source>
        <strain evidence="2 4">8244</strain>
    </source>
</reference>
<sequence>MIVLIIVAAVLVLSAVSFGLLVFYAKRKDERKTEADVLQFLAAHPELASMYVMENDRVLIDYQSDVKRPLASVLKIILAIELAEQAAEGRIDMNEAVPLDSLRRFYIPGTDGGAHPSWLDALGPAVTADGTVSLMEAAKGMIHYSSNANTEYFMERLGLDNINARIQKLALSRHDPIFPVSSAMLMYGYMTKYEHMPHRQAEQAMKGLTDQEYAAKAQLIFDWIRQNPESIPSLHDRSTPIPVQRIWSSKLPGATVKEYAVLLQNIQKGESLSPEAARIAREIMERKPKPESRYITIGSKGGSSLSIMNQTLYCEDKQGNRIQLALFIHEPQGLEIMWLGKKLDLFLQKYLTDDHFKQQVIQTLGGAG</sequence>
<dbReference type="GO" id="GO:0030655">
    <property type="term" value="P:beta-lactam antibiotic catabolic process"/>
    <property type="evidence" value="ECO:0007669"/>
    <property type="project" value="InterPro"/>
</dbReference>
<dbReference type="GeneID" id="77010960"/>
<keyword evidence="4" id="KW-1185">Reference proteome</keyword>
<protein>
    <submittedName>
        <fullName evidence="2">Beta-lactamase enzyme family protein</fullName>
    </submittedName>
    <submittedName>
        <fullName evidence="3">Serine hydrolase</fullName>
    </submittedName>
</protein>
<dbReference type="Gene3D" id="3.40.710.10">
    <property type="entry name" value="DD-peptidase/beta-lactamase superfamily"/>
    <property type="match status" value="1"/>
</dbReference>
<evidence type="ECO:0000313" key="4">
    <source>
        <dbReference type="Proteomes" id="UP000029278"/>
    </source>
</evidence>
<evidence type="ECO:0000313" key="5">
    <source>
        <dbReference type="Proteomes" id="UP000442469"/>
    </source>
</evidence>
<dbReference type="Pfam" id="PF13354">
    <property type="entry name" value="Beta-lactamase2"/>
    <property type="match status" value="1"/>
</dbReference>
<dbReference type="InterPro" id="IPR045155">
    <property type="entry name" value="Beta-lactam_cat"/>
</dbReference>
<dbReference type="AlphaFoldDB" id="A0A090Y738"/>
<dbReference type="InterPro" id="IPR012338">
    <property type="entry name" value="Beta-lactam/transpept-like"/>
</dbReference>
<dbReference type="InterPro" id="IPR000871">
    <property type="entry name" value="Beta-lactam_class-A"/>
</dbReference>
<dbReference type="Proteomes" id="UP000442469">
    <property type="component" value="Unassembled WGS sequence"/>
</dbReference>
<accession>A0A090Y738</accession>
<reference evidence="3 5" key="2">
    <citation type="submission" date="2019-11" db="EMBL/GenBank/DDBJ databases">
        <title>Draft genome sequences of five Paenibacillus species of dairy origin.</title>
        <authorList>
            <person name="Olajide A.M."/>
            <person name="Chen S."/>
            <person name="Lapointe G."/>
        </authorList>
    </citation>
    <scope>NUCLEOTIDE SEQUENCE [LARGE SCALE GENOMIC DNA]</scope>
    <source>
        <strain evidence="3 5">3CT49</strain>
    </source>
</reference>
<dbReference type="PANTHER" id="PTHR35333:SF3">
    <property type="entry name" value="BETA-LACTAMASE-TYPE TRANSPEPTIDASE FOLD CONTAINING PROTEIN"/>
    <property type="match status" value="1"/>
</dbReference>
<evidence type="ECO:0000313" key="3">
    <source>
        <dbReference type="EMBL" id="MUG21335.1"/>
    </source>
</evidence>
<dbReference type="RefSeq" id="WP_127463483.1">
    <property type="nucleotide sequence ID" value="NZ_BOSD01000002.1"/>
</dbReference>
<dbReference type="STRING" id="44252.DJ90_4784"/>
<proteinExistence type="predicted"/>
<dbReference type="EMBL" id="JMQA01000048">
    <property type="protein sequence ID" value="KFM94289.1"/>
    <property type="molecule type" value="Genomic_DNA"/>
</dbReference>
<evidence type="ECO:0000313" key="2">
    <source>
        <dbReference type="EMBL" id="KFM94289.1"/>
    </source>
</evidence>
<feature type="domain" description="Beta-lactamase class A catalytic" evidence="1">
    <location>
        <begin position="56"/>
        <end position="287"/>
    </location>
</feature>
<dbReference type="PANTHER" id="PTHR35333">
    <property type="entry name" value="BETA-LACTAMASE"/>
    <property type="match status" value="1"/>
</dbReference>
<dbReference type="OrthoDB" id="975092at2"/>
<dbReference type="Proteomes" id="UP000029278">
    <property type="component" value="Unassembled WGS sequence"/>
</dbReference>
<comment type="caution">
    <text evidence="2">The sequence shown here is derived from an EMBL/GenBank/DDBJ whole genome shotgun (WGS) entry which is preliminary data.</text>
</comment>
<evidence type="ECO:0000259" key="1">
    <source>
        <dbReference type="Pfam" id="PF13354"/>
    </source>
</evidence>